<dbReference type="InterPro" id="IPR001357">
    <property type="entry name" value="BRCT_dom"/>
</dbReference>
<gene>
    <name evidence="2" type="ORF">CALVIDRAFT_531881</name>
</gene>
<dbReference type="SUPFAM" id="SSF52113">
    <property type="entry name" value="BRCT domain"/>
    <property type="match status" value="1"/>
</dbReference>
<dbReference type="EMBL" id="KV417367">
    <property type="protein sequence ID" value="KZO89744.1"/>
    <property type="molecule type" value="Genomic_DNA"/>
</dbReference>
<accession>A0A167FQL3</accession>
<keyword evidence="3" id="KW-1185">Reference proteome</keyword>
<dbReference type="InterPro" id="IPR036420">
    <property type="entry name" value="BRCT_dom_sf"/>
</dbReference>
<feature type="domain" description="BRCT" evidence="1">
    <location>
        <begin position="19"/>
        <end position="106"/>
    </location>
</feature>
<dbReference type="STRING" id="1330018.A0A167FQL3"/>
<dbReference type="Proteomes" id="UP000076738">
    <property type="component" value="Unassembled WGS sequence"/>
</dbReference>
<sequence>MSEADEFGDLNAFGVNPTLFRDNDKPLKFYIQDPPNIDKDTRAEIAKKLTDHGGQVLKVIPRHGVIIYNANKPKSFGARWSDTELHTVVHMTWVDKCIETNSVEDPDVPMDDEPVPVPSTRLTVPLEKRLLTDMEYGGFCAILRCQARVILVDASEDALEDIARLRTEFWNSDVYVEDKHVLEKWIEKGSVVLTRPQRKGMPGRRAGSARVDFTPADDAILVAHIARQIPDPKTGGRFGFTLYQMLESRLRADAQKYILDHDSSSQVGFPSSYISQSLTLVARL</sequence>
<dbReference type="Gene3D" id="3.40.50.10190">
    <property type="entry name" value="BRCT domain"/>
    <property type="match status" value="1"/>
</dbReference>
<protein>
    <recommendedName>
        <fullName evidence="1">BRCT domain-containing protein</fullName>
    </recommendedName>
</protein>
<reference evidence="2 3" key="1">
    <citation type="journal article" date="2016" name="Mol. Biol. Evol.">
        <title>Comparative Genomics of Early-Diverging Mushroom-Forming Fungi Provides Insights into the Origins of Lignocellulose Decay Capabilities.</title>
        <authorList>
            <person name="Nagy L.G."/>
            <person name="Riley R."/>
            <person name="Tritt A."/>
            <person name="Adam C."/>
            <person name="Daum C."/>
            <person name="Floudas D."/>
            <person name="Sun H."/>
            <person name="Yadav J.S."/>
            <person name="Pangilinan J."/>
            <person name="Larsson K.H."/>
            <person name="Matsuura K."/>
            <person name="Barry K."/>
            <person name="Labutti K."/>
            <person name="Kuo R."/>
            <person name="Ohm R.A."/>
            <person name="Bhattacharya S.S."/>
            <person name="Shirouzu T."/>
            <person name="Yoshinaga Y."/>
            <person name="Martin F.M."/>
            <person name="Grigoriev I.V."/>
            <person name="Hibbett D.S."/>
        </authorList>
    </citation>
    <scope>NUCLEOTIDE SEQUENCE [LARGE SCALE GENOMIC DNA]</scope>
    <source>
        <strain evidence="2 3">TUFC12733</strain>
    </source>
</reference>
<evidence type="ECO:0000313" key="3">
    <source>
        <dbReference type="Proteomes" id="UP000076738"/>
    </source>
</evidence>
<evidence type="ECO:0000313" key="2">
    <source>
        <dbReference type="EMBL" id="KZO89744.1"/>
    </source>
</evidence>
<dbReference type="AlphaFoldDB" id="A0A167FQL3"/>
<dbReference type="OrthoDB" id="435460at2759"/>
<name>A0A167FQL3_CALVF</name>
<organism evidence="2 3">
    <name type="scientific">Calocera viscosa (strain TUFC12733)</name>
    <dbReference type="NCBI Taxonomy" id="1330018"/>
    <lineage>
        <taxon>Eukaryota</taxon>
        <taxon>Fungi</taxon>
        <taxon>Dikarya</taxon>
        <taxon>Basidiomycota</taxon>
        <taxon>Agaricomycotina</taxon>
        <taxon>Dacrymycetes</taxon>
        <taxon>Dacrymycetales</taxon>
        <taxon>Dacrymycetaceae</taxon>
        <taxon>Calocera</taxon>
    </lineage>
</organism>
<proteinExistence type="predicted"/>
<dbReference type="Pfam" id="PF16589">
    <property type="entry name" value="BRCT_2"/>
    <property type="match status" value="1"/>
</dbReference>
<evidence type="ECO:0000259" key="1">
    <source>
        <dbReference type="Pfam" id="PF16589"/>
    </source>
</evidence>